<evidence type="ECO:0000256" key="6">
    <source>
        <dbReference type="ARBA" id="ARBA00023273"/>
    </source>
</evidence>
<dbReference type="PANTHER" id="PTHR12305:SF60">
    <property type="entry name" value="PHOSPHATIDYLINOSITOL 3,4,5-TRISPHOSPHATE 3-PHOSPHATASE TPTE2-RELATED"/>
    <property type="match status" value="1"/>
</dbReference>
<dbReference type="EMBL" id="SPLM01000146">
    <property type="protein sequence ID" value="TMW56165.1"/>
    <property type="molecule type" value="Genomic_DNA"/>
</dbReference>
<accession>A0A8K1C4C2</accession>
<evidence type="ECO:0000259" key="11">
    <source>
        <dbReference type="PROSITE" id="PS51182"/>
    </source>
</evidence>
<dbReference type="SUPFAM" id="SSF52799">
    <property type="entry name" value="(Phosphotyrosine protein) phosphatases II"/>
    <property type="match status" value="1"/>
</dbReference>
<dbReference type="PROSITE" id="PS50056">
    <property type="entry name" value="TYR_PHOSPHATASE_2"/>
    <property type="match status" value="1"/>
</dbReference>
<keyword evidence="13" id="KW-1185">Reference proteome</keyword>
<dbReference type="InterPro" id="IPR029023">
    <property type="entry name" value="Tensin_phosphatase"/>
</dbReference>
<feature type="compositionally biased region" description="Basic and acidic residues" evidence="7">
    <location>
        <begin position="379"/>
        <end position="390"/>
    </location>
</feature>
<feature type="domain" description="C2 tensin-type" evidence="11">
    <location>
        <begin position="206"/>
        <end position="345"/>
    </location>
</feature>
<dbReference type="SUPFAM" id="SSF49562">
    <property type="entry name" value="C2 domain (Calcium/lipid-binding domain, CaLB)"/>
    <property type="match status" value="1"/>
</dbReference>
<evidence type="ECO:0000256" key="1">
    <source>
        <dbReference type="ARBA" id="ARBA00004316"/>
    </source>
</evidence>
<evidence type="ECO:0000259" key="9">
    <source>
        <dbReference type="PROSITE" id="PS50056"/>
    </source>
</evidence>
<protein>
    <recommendedName>
        <fullName evidence="14">Phosphatidylinositol-3,4,5-trisphosphate 3-phosphatase</fullName>
    </recommendedName>
</protein>
<dbReference type="PROSITE" id="PS50003">
    <property type="entry name" value="PH_DOMAIN"/>
    <property type="match status" value="1"/>
</dbReference>
<keyword evidence="4" id="KW-0963">Cytoplasm</keyword>
<dbReference type="GO" id="GO:0016314">
    <property type="term" value="F:phosphatidylinositol-3,4,5-trisphosphate 3-phosphatase activity"/>
    <property type="evidence" value="ECO:0007669"/>
    <property type="project" value="TreeGrafter"/>
</dbReference>
<dbReference type="OrthoDB" id="16692at2759"/>
<dbReference type="InterPro" id="IPR014020">
    <property type="entry name" value="Tensin_C2-dom"/>
</dbReference>
<dbReference type="PROSITE" id="PS51182">
    <property type="entry name" value="C2_TENSIN"/>
    <property type="match status" value="1"/>
</dbReference>
<dbReference type="InterPro" id="IPR029021">
    <property type="entry name" value="Prot-tyrosine_phosphatase-like"/>
</dbReference>
<comment type="similarity">
    <text evidence="3">Belongs to the PTEN phosphatase protein family.</text>
</comment>
<evidence type="ECO:0008006" key="14">
    <source>
        <dbReference type="Google" id="ProtNLM"/>
    </source>
</evidence>
<dbReference type="InterPro" id="IPR057023">
    <property type="entry name" value="PTP-SAK"/>
</dbReference>
<gene>
    <name evidence="12" type="ORF">Poli38472_008813</name>
</gene>
<evidence type="ECO:0000256" key="7">
    <source>
        <dbReference type="SAM" id="MobiDB-lite"/>
    </source>
</evidence>
<name>A0A8K1C4C2_PYTOL</name>
<dbReference type="Pfam" id="PF00169">
    <property type="entry name" value="PH"/>
    <property type="match status" value="1"/>
</dbReference>
<dbReference type="GO" id="GO:0005829">
    <property type="term" value="C:cytosol"/>
    <property type="evidence" value="ECO:0007669"/>
    <property type="project" value="TreeGrafter"/>
</dbReference>
<dbReference type="InterPro" id="IPR001849">
    <property type="entry name" value="PH_domain"/>
</dbReference>
<keyword evidence="6" id="KW-0966">Cell projection</keyword>
<dbReference type="InterPro" id="IPR000387">
    <property type="entry name" value="Tyr_Pase_dom"/>
</dbReference>
<dbReference type="SUPFAM" id="SSF50729">
    <property type="entry name" value="PH domain-like"/>
    <property type="match status" value="1"/>
</dbReference>
<keyword evidence="5" id="KW-0378">Hydrolase</keyword>
<evidence type="ECO:0000259" key="10">
    <source>
        <dbReference type="PROSITE" id="PS51181"/>
    </source>
</evidence>
<dbReference type="Pfam" id="PF22784">
    <property type="entry name" value="PTP-SAK"/>
    <property type="match status" value="1"/>
</dbReference>
<proteinExistence type="inferred from homology"/>
<dbReference type="Gene3D" id="3.90.190.10">
    <property type="entry name" value="Protein tyrosine phosphatase superfamily"/>
    <property type="match status" value="1"/>
</dbReference>
<dbReference type="Gene3D" id="2.30.29.30">
    <property type="entry name" value="Pleckstrin-homology domain (PH domain)/Phosphotyrosine-binding domain (PTB)"/>
    <property type="match status" value="1"/>
</dbReference>
<evidence type="ECO:0000256" key="4">
    <source>
        <dbReference type="ARBA" id="ARBA00022490"/>
    </source>
</evidence>
<evidence type="ECO:0000256" key="5">
    <source>
        <dbReference type="ARBA" id="ARBA00022801"/>
    </source>
</evidence>
<dbReference type="CDD" id="cd14497">
    <property type="entry name" value="PTP_PTEN-like"/>
    <property type="match status" value="1"/>
</dbReference>
<organism evidence="12 13">
    <name type="scientific">Pythium oligandrum</name>
    <name type="common">Mycoparasitic fungus</name>
    <dbReference type="NCBI Taxonomy" id="41045"/>
    <lineage>
        <taxon>Eukaryota</taxon>
        <taxon>Sar</taxon>
        <taxon>Stramenopiles</taxon>
        <taxon>Oomycota</taxon>
        <taxon>Peronosporomycetes</taxon>
        <taxon>Pythiales</taxon>
        <taxon>Pythiaceae</taxon>
        <taxon>Pythium</taxon>
    </lineage>
</organism>
<dbReference type="PROSITE" id="PS00383">
    <property type="entry name" value="TYR_PHOSPHATASE_1"/>
    <property type="match status" value="1"/>
</dbReference>
<evidence type="ECO:0000313" key="12">
    <source>
        <dbReference type="EMBL" id="TMW56165.1"/>
    </source>
</evidence>
<evidence type="ECO:0000256" key="2">
    <source>
        <dbReference type="ARBA" id="ARBA00004496"/>
    </source>
</evidence>
<dbReference type="InterPro" id="IPR051281">
    <property type="entry name" value="Dual-spec_lipid-protein_phosph"/>
</dbReference>
<feature type="domain" description="Phosphatase tensin-type" evidence="10">
    <location>
        <begin position="13"/>
        <end position="193"/>
    </location>
</feature>
<evidence type="ECO:0000259" key="8">
    <source>
        <dbReference type="PROSITE" id="PS50003"/>
    </source>
</evidence>
<dbReference type="Pfam" id="PF10409">
    <property type="entry name" value="PTEN_C2"/>
    <property type="match status" value="1"/>
</dbReference>
<dbReference type="Gene3D" id="2.60.40.1110">
    <property type="match status" value="1"/>
</dbReference>
<dbReference type="InterPro" id="IPR016130">
    <property type="entry name" value="Tyr_Pase_AS"/>
</dbReference>
<dbReference type="PROSITE" id="PS51181">
    <property type="entry name" value="PPASE_TENSIN"/>
    <property type="match status" value="1"/>
</dbReference>
<dbReference type="AlphaFoldDB" id="A0A8K1C4C2"/>
<dbReference type="SMART" id="SM01326">
    <property type="entry name" value="PTEN_C2"/>
    <property type="match status" value="1"/>
</dbReference>
<dbReference type="InterPro" id="IPR035892">
    <property type="entry name" value="C2_domain_sf"/>
</dbReference>
<dbReference type="SMART" id="SM00233">
    <property type="entry name" value="PH"/>
    <property type="match status" value="1"/>
</dbReference>
<evidence type="ECO:0000256" key="3">
    <source>
        <dbReference type="ARBA" id="ARBA00007881"/>
    </source>
</evidence>
<dbReference type="GO" id="GO:0042995">
    <property type="term" value="C:cell projection"/>
    <property type="evidence" value="ECO:0007669"/>
    <property type="project" value="UniProtKB-SubCell"/>
</dbReference>
<dbReference type="Proteomes" id="UP000794436">
    <property type="component" value="Unassembled WGS sequence"/>
</dbReference>
<dbReference type="InterPro" id="IPR003595">
    <property type="entry name" value="Tyr_Pase_cat"/>
</dbReference>
<dbReference type="SMART" id="SM00404">
    <property type="entry name" value="PTPc_motif"/>
    <property type="match status" value="1"/>
</dbReference>
<comment type="subcellular location">
    <subcellularLocation>
        <location evidence="1">Cell projection</location>
    </subcellularLocation>
    <subcellularLocation>
        <location evidence="2">Cytoplasm</location>
    </subcellularLocation>
</comment>
<reference evidence="12" key="1">
    <citation type="submission" date="2019-03" db="EMBL/GenBank/DDBJ databases">
        <title>Long read genome sequence of the mycoparasitic Pythium oligandrum ATCC 38472 isolated from sugarbeet rhizosphere.</title>
        <authorList>
            <person name="Gaulin E."/>
        </authorList>
    </citation>
    <scope>NUCLEOTIDE SEQUENCE</scope>
    <source>
        <strain evidence="12">ATCC 38472_TT</strain>
    </source>
</reference>
<comment type="caution">
    <text evidence="12">The sequence shown here is derived from an EMBL/GenBank/DDBJ whole genome shotgun (WGS) entry which is preliminary data.</text>
</comment>
<sequence>MKAIRAVVSGSRVRYTKDGYDLDLTYITSRLIAMGYPATGMEKTYRNDISEVATFLNSHHPKSYRVFNLSERKYDYTRFENRVSDCGFPDHHPPPLQLLFDIVNEMLAFTAQNPKNVVVVHCLAGKGRTGVVCSCFLLLTGVYGDIFKLDTDRELREIANFAIKDFWDARGQGVRYPSQALYIYYFIRVVRRLGKMPRQIPALRPARKLLLKSVVLYGIPDYEAGGCTPFLQVLPAPSQHYKPELLYNSAWHNPNFDTYAADPRGSIMFEINCVVQGDVLIRCFHANTMSILGRHVVQMFHITFHTDFFRKQCDVYRLPKLEVDEAHDNARFPLNFCLDCSFGPAEDENEDEDDAIVNEAVDEIVDLASNASTIVAEPRRRVTVSHEPRQRSPVRAPVVSPVAGPTRGWLFKQGGFVRNWKKRWFVARDGQLTYYTNVSDPTPLGVVDLRNVHVDVCQAEETTAKNQRLHFFKLVPKHRDQRVWFFGAESEQEMIKWVRALAKEACRGMPGFPNDRRNTVAHIDSVGALQRNNTFAGYRHSDPLVHEPCLALRRNSSSTAVDMLGSNKAMRGSLGPVGFWRNPATSTSAGESSKVAHVPGRDSSRGSPYDLDDLNDVVSAENLVRSGNVPSFIRSKPLKSSTSISDKDRMTVLNEVADEFHLGVYIYTADELEAAARMQKHINTAIMDISSGPRPRPRTIRERLEQARLGGEREFIEQVLTEIVVLHFPTLVDAMECNPLQFIELILGTEIQSITESMSVKQKVMVL</sequence>
<dbReference type="InterPro" id="IPR011993">
    <property type="entry name" value="PH-like_dom_sf"/>
</dbReference>
<feature type="domain" description="Tyrosine specific protein phosphatases" evidence="9">
    <location>
        <begin position="97"/>
        <end position="181"/>
    </location>
</feature>
<feature type="region of interest" description="Disordered" evidence="7">
    <location>
        <begin position="379"/>
        <end position="398"/>
    </location>
</feature>
<evidence type="ECO:0000313" key="13">
    <source>
        <dbReference type="Proteomes" id="UP000794436"/>
    </source>
</evidence>
<feature type="domain" description="PH" evidence="8">
    <location>
        <begin position="403"/>
        <end position="506"/>
    </location>
</feature>
<feature type="region of interest" description="Disordered" evidence="7">
    <location>
        <begin position="582"/>
        <end position="609"/>
    </location>
</feature>
<dbReference type="PANTHER" id="PTHR12305">
    <property type="entry name" value="PHOSPHATASE WITH HOMOLOGY TO TENSIN"/>
    <property type="match status" value="1"/>
</dbReference>